<dbReference type="InterPro" id="IPR022221">
    <property type="entry name" value="TypeIII_RM_meth"/>
</dbReference>
<dbReference type="PIRSF" id="PIRSF015855">
    <property type="entry name" value="TypeIII_Mtase_mKpnI"/>
    <property type="match status" value="1"/>
</dbReference>
<dbReference type="AlphaFoldDB" id="A0AAP8DZK9"/>
<dbReference type="PRINTS" id="PR00508">
    <property type="entry name" value="S21N4MTFRASE"/>
</dbReference>
<keyword evidence="4" id="KW-0949">S-adenosyl-L-methionine</keyword>
<reference evidence="8" key="1">
    <citation type="submission" date="2017-01" db="EMBL/GenBank/DDBJ databases">
        <authorList>
            <person name="Lo R."/>
        </authorList>
    </citation>
    <scope>NUCLEOTIDE SEQUENCE</scope>
    <source>
        <strain evidence="8">537</strain>
    </source>
</reference>
<dbReference type="SUPFAM" id="SSF53335">
    <property type="entry name" value="S-adenosyl-L-methionine-dependent methyltransferases"/>
    <property type="match status" value="1"/>
</dbReference>
<dbReference type="Pfam" id="PF01555">
    <property type="entry name" value="N6_N4_Mtase"/>
    <property type="match status" value="1"/>
</dbReference>
<evidence type="ECO:0000259" key="7">
    <source>
        <dbReference type="Pfam" id="PF12564"/>
    </source>
</evidence>
<feature type="domain" description="DNA methylase N-4/N-6" evidence="6">
    <location>
        <begin position="192"/>
        <end position="524"/>
    </location>
</feature>
<dbReference type="GO" id="GO:0003677">
    <property type="term" value="F:DNA binding"/>
    <property type="evidence" value="ECO:0007669"/>
    <property type="project" value="InterPro"/>
</dbReference>
<dbReference type="InterPro" id="IPR001091">
    <property type="entry name" value="RM_Methyltransferase"/>
</dbReference>
<dbReference type="GO" id="GO:0032259">
    <property type="term" value="P:methylation"/>
    <property type="evidence" value="ECO:0007669"/>
    <property type="project" value="UniProtKB-KW"/>
</dbReference>
<comment type="caution">
    <text evidence="8">The sequence shown here is derived from an EMBL/GenBank/DDBJ whole genome shotgun (WGS) entry which is preliminary data.</text>
</comment>
<dbReference type="EMBL" id="MTJS01000007">
    <property type="protein sequence ID" value="PFG87536.1"/>
    <property type="molecule type" value="Genomic_DNA"/>
</dbReference>
<gene>
    <name evidence="8" type="ORF">BW154_12460</name>
</gene>
<feature type="domain" description="Type III restriction/modification enzyme methylation subunit" evidence="7">
    <location>
        <begin position="34"/>
        <end position="89"/>
    </location>
</feature>
<evidence type="ECO:0000256" key="3">
    <source>
        <dbReference type="ARBA" id="ARBA00022679"/>
    </source>
</evidence>
<dbReference type="InterPro" id="IPR002941">
    <property type="entry name" value="DNA_methylase_N4/N6"/>
</dbReference>
<evidence type="ECO:0000256" key="5">
    <source>
        <dbReference type="ARBA" id="ARBA00022747"/>
    </source>
</evidence>
<dbReference type="PROSITE" id="PS00092">
    <property type="entry name" value="N6_MTASE"/>
    <property type="match status" value="1"/>
</dbReference>
<accession>A0AAP8DZK9</accession>
<protein>
    <submittedName>
        <fullName evidence="8">Uncharacterized protein</fullName>
    </submittedName>
</protein>
<keyword evidence="3" id="KW-0808">Transferase</keyword>
<evidence type="ECO:0000313" key="8">
    <source>
        <dbReference type="EMBL" id="PFG87536.1"/>
    </source>
</evidence>
<reference evidence="8" key="2">
    <citation type="journal article" date="2018" name="Food Control">
        <title>Characterization of Lactococcus lactis isolates from herbs, fruits and vegetables for use as biopreservatives against Listeria monocytogenes in cheese.</title>
        <authorList>
            <person name="Ho V."/>
            <person name="Lo R."/>
            <person name="Bansal N."/>
            <person name="Turner M.S."/>
        </authorList>
    </citation>
    <scope>NUCLEOTIDE SEQUENCE</scope>
    <source>
        <strain evidence="8">537</strain>
    </source>
</reference>
<evidence type="ECO:0000256" key="4">
    <source>
        <dbReference type="ARBA" id="ARBA00022691"/>
    </source>
</evidence>
<evidence type="ECO:0000259" key="6">
    <source>
        <dbReference type="Pfam" id="PF01555"/>
    </source>
</evidence>
<keyword evidence="2" id="KW-0489">Methyltransferase</keyword>
<dbReference type="InterPro" id="IPR029063">
    <property type="entry name" value="SAM-dependent_MTases_sf"/>
</dbReference>
<evidence type="ECO:0000256" key="1">
    <source>
        <dbReference type="ARBA" id="ARBA00006594"/>
    </source>
</evidence>
<sequence length="657" mass="75646">MKDILEKLLLTNENLLVEGKINKNKVSELARKYDKDLLDLLISDEEIKRFFFVKTESALVFKLEVFLQFINTKSFLPDSYTKYKQAIGLGTDDGKLLSENREIVLNWPYKDCVLEGGQTKEDAKRKEIFFNEILAPDEINRLLDKKVFENFKRFDTDGEHEVTELKDDDNLIIKGNNLIALHSLKKRFAGRVKAIYIDPPYYFEANKKEDTFKYNSNFKLSTWLVFMKNRLEIARDLLSADGAIFVQISDDGVAEVHRLLKEIFNKNDENNFINKITIKTKSPSGFASVNAGVFETAEYILAFAKNKKLWSYNQQFVETGYDKNYKWYIPNRDDDFKKWKIVDMFQFIANEKGFESKRDAEKNIGKAAFHELAGEFALANKNKVFRYTAIADNASAEIVESREVSKKAPESIICISRENFYDTYIKNGNEIAFYSKKVRNIDGKELPSIQLSNIWVDVPYEGISKEGRVTLKGGKKPEKLIRRILEMSSNDGDVVLDFHLGSGTTAAVAHKLKRQYIGIEQLTSQLADIKNRLNSVIQGEKSGVSKAISWQGGGSFVYCELKNDAQDFKNRILEADEDKVLELFDEARNSSFLSYRVKPEISDKRDFKKLSLAEQKQILSELVDNNNLYVNYSDIDDETYAISENEKKLNKEFYGDL</sequence>
<evidence type="ECO:0000256" key="2">
    <source>
        <dbReference type="ARBA" id="ARBA00022603"/>
    </source>
</evidence>
<dbReference type="InterPro" id="IPR002295">
    <property type="entry name" value="N4/N6-MTase_EcoPI_Mod-like"/>
</dbReference>
<keyword evidence="5" id="KW-0680">Restriction system</keyword>
<dbReference type="RefSeq" id="WP_098394253.1">
    <property type="nucleotide sequence ID" value="NZ_JAOWLS010000011.1"/>
</dbReference>
<dbReference type="Pfam" id="PF12564">
    <property type="entry name" value="TypeIII_RM_meth"/>
    <property type="match status" value="1"/>
</dbReference>
<organism evidence="8 9">
    <name type="scientific">Lactococcus lactis</name>
    <dbReference type="NCBI Taxonomy" id="1358"/>
    <lineage>
        <taxon>Bacteria</taxon>
        <taxon>Bacillati</taxon>
        <taxon>Bacillota</taxon>
        <taxon>Bacilli</taxon>
        <taxon>Lactobacillales</taxon>
        <taxon>Streptococcaceae</taxon>
        <taxon>Lactococcus</taxon>
    </lineage>
</organism>
<proteinExistence type="inferred from homology"/>
<comment type="similarity">
    <text evidence="1">Belongs to the N(4)/N(6)-methyltransferase family.</text>
</comment>
<dbReference type="GO" id="GO:0008170">
    <property type="term" value="F:N-methyltransferase activity"/>
    <property type="evidence" value="ECO:0007669"/>
    <property type="project" value="InterPro"/>
</dbReference>
<name>A0AAP8DZK9_9LACT</name>
<evidence type="ECO:0000313" key="9">
    <source>
        <dbReference type="Proteomes" id="UP000225275"/>
    </source>
</evidence>
<dbReference type="InterPro" id="IPR002052">
    <property type="entry name" value="DNA_methylase_N6_adenine_CS"/>
</dbReference>
<dbReference type="Gene3D" id="3.40.50.150">
    <property type="entry name" value="Vaccinia Virus protein VP39"/>
    <property type="match status" value="1"/>
</dbReference>
<dbReference type="Proteomes" id="UP000225275">
    <property type="component" value="Unassembled WGS sequence"/>
</dbReference>
<dbReference type="GO" id="GO:0009307">
    <property type="term" value="P:DNA restriction-modification system"/>
    <property type="evidence" value="ECO:0007669"/>
    <property type="project" value="UniProtKB-KW"/>
</dbReference>